<organism evidence="2 3">
    <name type="scientific">Chlorella vulgaris</name>
    <name type="common">Green alga</name>
    <dbReference type="NCBI Taxonomy" id="3077"/>
    <lineage>
        <taxon>Eukaryota</taxon>
        <taxon>Viridiplantae</taxon>
        <taxon>Chlorophyta</taxon>
        <taxon>core chlorophytes</taxon>
        <taxon>Trebouxiophyceae</taxon>
        <taxon>Chlorellales</taxon>
        <taxon>Chlorellaceae</taxon>
        <taxon>Chlorella clade</taxon>
        <taxon>Chlorella</taxon>
    </lineage>
</organism>
<protein>
    <submittedName>
        <fullName evidence="2">Uncharacterized protein</fullName>
    </submittedName>
</protein>
<sequence>MELLHMGQDAVPMMLPLLPLGTQVGATAKPAPLKTNSLSRLEDLQQHLRRCDDPAYLNRYVKLLSSMPRTVLAELTRKVKARSAWLSAEEQREYKRAKVLNVMGAPCYAPGSGEHDHGCPVGGAASADADAFCSQVLGGSGGSGADWGADADRAGAAAVAAAFAASDMKLERLDMSQEQQPFATPADAARTKLASLASRQPASGSEPASASAGACAADTPWTGVSLPSGLATGDGGVVADHQISRISPDYQPALAGLEAAAAGAGAKHSGRVRQATLSACDT</sequence>
<name>A0A9D4YUQ2_CHLVU</name>
<accession>A0A9D4YUQ2</accession>
<comment type="caution">
    <text evidence="2">The sequence shown here is derived from an EMBL/GenBank/DDBJ whole genome shotgun (WGS) entry which is preliminary data.</text>
</comment>
<evidence type="ECO:0000256" key="1">
    <source>
        <dbReference type="SAM" id="MobiDB-lite"/>
    </source>
</evidence>
<reference evidence="2" key="1">
    <citation type="journal article" date="2019" name="Plant J.">
        <title>Chlorella vulgaris genome assembly and annotation reveals the molecular basis for metabolic acclimation to high light conditions.</title>
        <authorList>
            <person name="Cecchin M."/>
            <person name="Marcolungo L."/>
            <person name="Rossato M."/>
            <person name="Girolomoni L."/>
            <person name="Cosentino E."/>
            <person name="Cuine S."/>
            <person name="Li-Beisson Y."/>
            <person name="Delledonne M."/>
            <person name="Ballottari M."/>
        </authorList>
    </citation>
    <scope>NUCLEOTIDE SEQUENCE</scope>
    <source>
        <strain evidence="2">211/11P</strain>
    </source>
</reference>
<dbReference type="Proteomes" id="UP001055712">
    <property type="component" value="Unassembled WGS sequence"/>
</dbReference>
<evidence type="ECO:0000313" key="2">
    <source>
        <dbReference type="EMBL" id="KAI3426951.1"/>
    </source>
</evidence>
<dbReference type="EMBL" id="SIDB01000010">
    <property type="protein sequence ID" value="KAI3426951.1"/>
    <property type="molecule type" value="Genomic_DNA"/>
</dbReference>
<keyword evidence="3" id="KW-1185">Reference proteome</keyword>
<feature type="region of interest" description="Disordered" evidence="1">
    <location>
        <begin position="175"/>
        <end position="216"/>
    </location>
</feature>
<dbReference type="AlphaFoldDB" id="A0A9D4YUQ2"/>
<gene>
    <name evidence="2" type="ORF">D9Q98_006895</name>
</gene>
<dbReference type="OrthoDB" id="10460912at2759"/>
<feature type="compositionally biased region" description="Low complexity" evidence="1">
    <location>
        <begin position="201"/>
        <end position="216"/>
    </location>
</feature>
<proteinExistence type="predicted"/>
<reference evidence="2" key="2">
    <citation type="submission" date="2020-11" db="EMBL/GenBank/DDBJ databases">
        <authorList>
            <person name="Cecchin M."/>
            <person name="Marcolungo L."/>
            <person name="Rossato M."/>
            <person name="Girolomoni L."/>
            <person name="Cosentino E."/>
            <person name="Cuine S."/>
            <person name="Li-Beisson Y."/>
            <person name="Delledonne M."/>
            <person name="Ballottari M."/>
        </authorList>
    </citation>
    <scope>NUCLEOTIDE SEQUENCE</scope>
    <source>
        <strain evidence="2">211/11P</strain>
        <tissue evidence="2">Whole cell</tissue>
    </source>
</reference>
<evidence type="ECO:0000313" key="3">
    <source>
        <dbReference type="Proteomes" id="UP001055712"/>
    </source>
</evidence>